<reference evidence="1 2" key="1">
    <citation type="submission" date="2019-02" db="EMBL/GenBank/DDBJ databases">
        <title>Genomic Encyclopedia of Type Strains, Phase IV (KMG-IV): sequencing the most valuable type-strain genomes for metagenomic binning, comparative biology and taxonomic classification.</title>
        <authorList>
            <person name="Goeker M."/>
        </authorList>
    </citation>
    <scope>NUCLEOTIDE SEQUENCE [LARGE SCALE GENOMIC DNA]</scope>
    <source>
        <strain evidence="1 2">DSM 101727</strain>
    </source>
</reference>
<dbReference type="Pfam" id="PF08310">
    <property type="entry name" value="LGFP"/>
    <property type="match status" value="4"/>
</dbReference>
<protein>
    <submittedName>
        <fullName evidence="1">LGFP repeat-containing protein</fullName>
    </submittedName>
</protein>
<dbReference type="RefSeq" id="WP_130347322.1">
    <property type="nucleotide sequence ID" value="NZ_SGWQ01000010.1"/>
</dbReference>
<evidence type="ECO:0000313" key="2">
    <source>
        <dbReference type="Proteomes" id="UP000294257"/>
    </source>
</evidence>
<dbReference type="EMBL" id="SGWQ01000010">
    <property type="protein sequence ID" value="RZS34006.1"/>
    <property type="molecule type" value="Genomic_DNA"/>
</dbReference>
<evidence type="ECO:0000313" key="1">
    <source>
        <dbReference type="EMBL" id="RZS34006.1"/>
    </source>
</evidence>
<keyword evidence="2" id="KW-1185">Reference proteome</keyword>
<dbReference type="Proteomes" id="UP000294257">
    <property type="component" value="Unassembled WGS sequence"/>
</dbReference>
<dbReference type="OrthoDB" id="514320at2"/>
<dbReference type="InterPro" id="IPR013207">
    <property type="entry name" value="LGFP"/>
</dbReference>
<gene>
    <name evidence="1" type="ORF">EV193_110156</name>
</gene>
<organism evidence="1 2">
    <name type="scientific">Herbihabitans rhizosphaerae</name>
    <dbReference type="NCBI Taxonomy" id="1872711"/>
    <lineage>
        <taxon>Bacteria</taxon>
        <taxon>Bacillati</taxon>
        <taxon>Actinomycetota</taxon>
        <taxon>Actinomycetes</taxon>
        <taxon>Pseudonocardiales</taxon>
        <taxon>Pseudonocardiaceae</taxon>
        <taxon>Herbihabitans</taxon>
    </lineage>
</organism>
<dbReference type="AlphaFoldDB" id="A0A4Q7KJF5"/>
<comment type="caution">
    <text evidence="1">The sequence shown here is derived from an EMBL/GenBank/DDBJ whole genome shotgun (WGS) entry which is preliminary data.</text>
</comment>
<proteinExistence type="predicted"/>
<accession>A0A4Q7KJF5</accession>
<name>A0A4Q7KJF5_9PSEU</name>
<sequence length="281" mass="30600">MVAAIAASGFIALGQGTAAAVAECAYRPPDRTAQMTKSAIDARYSADSQLRALLGAPAGDEVGEGIRYRDYQRGRMYWASDTGARESHGAILEKYLSKGGHEAYGAPVTDECPSANSGRYNHFSGTSASGGTSIYWRADLGVKLVSGQVHWLWEHSDWERGTYGQPITDTLPTRDLNGEYNDFLGNDGAGASIYWTRFTGVHGVKGAIRDRWLAMDAEKSFLGYPTSDELDTTSGKRSNFQGGYVTWNRATGEVVARLWYRTRSTPAGVRTVDRCAARSRI</sequence>